<dbReference type="EMBL" id="CP024092">
    <property type="protein sequence ID" value="ATP24327.1"/>
    <property type="molecule type" value="Genomic_DNA"/>
</dbReference>
<feature type="transmembrane region" description="Helical" evidence="7">
    <location>
        <begin position="15"/>
        <end position="34"/>
    </location>
</feature>
<dbReference type="Proteomes" id="UP000538406">
    <property type="component" value="Unassembled WGS sequence"/>
</dbReference>
<evidence type="ECO:0000313" key="18">
    <source>
        <dbReference type="EMBL" id="OJR54242.1"/>
    </source>
</evidence>
<feature type="transmembrane region" description="Helical" evidence="7">
    <location>
        <begin position="130"/>
        <end position="154"/>
    </location>
</feature>
<dbReference type="Proteomes" id="UP000543257">
    <property type="component" value="Unassembled WGS sequence"/>
</dbReference>
<evidence type="ECO:0000313" key="19">
    <source>
        <dbReference type="EMBL" id="PNY64819.1"/>
    </source>
</evidence>
<reference evidence="13" key="3">
    <citation type="journal article" date="2018" name="Genome Biol.">
        <title>SKESA: strategic k-mer extension for scrupulous assemblies.</title>
        <authorList>
            <person name="Souvorov A."/>
            <person name="Agarwala R."/>
            <person name="Lipman D.J."/>
        </authorList>
    </citation>
    <scope>NUCLEOTIDE SEQUENCE [LARGE SCALE GENOMIC DNA]</scope>
    <source>
        <strain evidence="14">AMC_487</strain>
        <strain evidence="13">C0382</strain>
        <strain evidence="15">EC00605</strain>
    </source>
</reference>
<feature type="domain" description="MgtC/SapB/SrpB/YhiD N-terminal" evidence="8">
    <location>
        <begin position="22"/>
        <end position="147"/>
    </location>
</feature>
<dbReference type="Proteomes" id="UP000843571">
    <property type="component" value="Unassembled WGS sequence"/>
</dbReference>
<dbReference type="PANTHER" id="PTHR33778:SF1">
    <property type="entry name" value="MAGNESIUM TRANSPORTER YHID-RELATED"/>
    <property type="match status" value="1"/>
</dbReference>
<evidence type="ECO:0000313" key="15">
    <source>
        <dbReference type="EMBL" id="HAJ0998572.1"/>
    </source>
</evidence>
<dbReference type="EMBL" id="BFIH01000067">
    <property type="protein sequence ID" value="GCO39741.1"/>
    <property type="molecule type" value="Genomic_DNA"/>
</dbReference>
<dbReference type="AlphaFoldDB" id="A0A0A1A9I8"/>
<keyword evidence="7" id="KW-0997">Cell inner membrane</keyword>
<dbReference type="EMBL" id="DABCJL010000003">
    <property type="protein sequence ID" value="HAH7768529.1"/>
    <property type="molecule type" value="Genomic_DNA"/>
</dbReference>
<feature type="transmembrane region" description="Helical" evidence="7">
    <location>
        <begin position="83"/>
        <end position="100"/>
    </location>
</feature>
<dbReference type="EMBL" id="AATJKW010000043">
    <property type="protein sequence ID" value="EFL9839261.1"/>
    <property type="molecule type" value="Genomic_DNA"/>
</dbReference>
<dbReference type="Pfam" id="PF02308">
    <property type="entry name" value="MgtC"/>
    <property type="match status" value="1"/>
</dbReference>
<evidence type="ECO:0000256" key="1">
    <source>
        <dbReference type="ARBA" id="ARBA00004651"/>
    </source>
</evidence>
<dbReference type="Proteomes" id="UP000271008">
    <property type="component" value="Unassembled WGS sequence"/>
</dbReference>
<dbReference type="EMBL" id="DABGZR010000053">
    <property type="protein sequence ID" value="HAJ0998572.1"/>
    <property type="molecule type" value="Genomic_DNA"/>
</dbReference>
<evidence type="ECO:0000313" key="12">
    <source>
        <dbReference type="EMBL" id="GCO39741.1"/>
    </source>
</evidence>
<dbReference type="EMBL" id="DABERK010000064">
    <property type="protein sequence ID" value="HAI5335273.1"/>
    <property type="molecule type" value="Genomic_DNA"/>
</dbReference>
<dbReference type="PRINTS" id="PR01837">
    <property type="entry name" value="MGTCSAPBPROT"/>
</dbReference>
<dbReference type="Proteomes" id="UP000225264">
    <property type="component" value="Unassembled WGS sequence"/>
</dbReference>
<evidence type="ECO:0000313" key="17">
    <source>
        <dbReference type="EMBL" id="MBZ4695777.1"/>
    </source>
</evidence>
<gene>
    <name evidence="12" type="primary">yhiD_1</name>
    <name evidence="18" type="ORF">BK383_14500</name>
    <name evidence="19" type="ORF">C2M16_26990</name>
    <name evidence="9" type="ORF">CQ842_12360</name>
    <name evidence="17" type="ORF">CQ842_22525</name>
    <name evidence="10" type="ORF">CTR35_004263</name>
    <name evidence="20" type="ORF">EIA08_25865</name>
    <name evidence="11" type="ORF">EN85_004325</name>
    <name evidence="12" type="ORF">ExPECSC038_03818</name>
    <name evidence="13" type="ORF">HIE29_001951</name>
    <name evidence="14" type="ORF">HJQ60_005409</name>
    <name evidence="15" type="ORF">HL601_23810</name>
    <name evidence="16" type="ORF">HLX92_23955</name>
</gene>
<proteinExistence type="inferred from homology"/>
<dbReference type="RefSeq" id="WP_001094740.1">
    <property type="nucleotide sequence ID" value="NZ_AP021933.1"/>
</dbReference>
<evidence type="ECO:0000313" key="11">
    <source>
        <dbReference type="EMBL" id="EFL9839261.1"/>
    </source>
</evidence>
<reference evidence="18 21" key="1">
    <citation type="submission" date="2016-10" db="EMBL/GenBank/DDBJ databases">
        <title>Comprehensive resistome analysis reveals the prevalence of NDM and MCR-1 in Chinese poultry production.</title>
        <authorList>
            <person name="Wang Y."/>
            <person name="Zhang R."/>
            <person name="Li J."/>
            <person name="Wu Z."/>
            <person name="Wenjuan Y."/>
            <person name="Schwarz S."/>
            <person name="Tyrrell J."/>
            <person name="Zheng Y."/>
            <person name="Wang S."/>
            <person name="Shen Z."/>
            <person name="Liu Z."/>
            <person name="Lei L."/>
            <person name="Li M."/>
            <person name="Zhang Q."/>
            <person name="Wu C."/>
            <person name="Zhang Q."/>
            <person name="Wu Y."/>
            <person name="Walsh T."/>
            <person name="Shen J."/>
        </authorList>
    </citation>
    <scope>NUCLEOTIDE SEQUENCE [LARGE SCALE GENOMIC DNA]</scope>
    <source>
        <strain evidence="18 21">570</strain>
    </source>
</reference>
<evidence type="ECO:0000256" key="2">
    <source>
        <dbReference type="ARBA" id="ARBA00009298"/>
    </source>
</evidence>
<evidence type="ECO:0000256" key="4">
    <source>
        <dbReference type="ARBA" id="ARBA00022692"/>
    </source>
</evidence>
<keyword evidence="4 7" id="KW-0812">Transmembrane</keyword>
<reference evidence="16 26" key="10">
    <citation type="submission" date="2020-05" db="EMBL/GenBank/DDBJ databases">
        <title>Epidemiological investigations into extended-spectrum beta-lactam resistant Escherichia coli ST457 carried by Australian Silver gulls identified clonal lineages that cause ExPEC disease.</title>
        <authorList>
            <person name="Nesporova K."/>
            <person name="Wyrsch E.R."/>
            <person name="Valcek A."/>
            <person name="Bitar I."/>
            <person name="Chaw K."/>
            <person name="Harris P."/>
            <person name="Hrabak J."/>
            <person name="Djordjevic S.P."/>
            <person name="Dolejska M."/>
        </authorList>
    </citation>
    <scope>NUCLEOTIDE SEQUENCE [LARGE SCALE GENOMIC DNA]</scope>
    <source>
        <strain evidence="16 26">CE1966</strain>
    </source>
</reference>
<evidence type="ECO:0000313" key="27">
    <source>
        <dbReference type="Proteomes" id="UP000538406"/>
    </source>
</evidence>
<keyword evidence="6 7" id="KW-0472">Membrane</keyword>
<comment type="subcellular location">
    <subcellularLocation>
        <location evidence="7">Cell inner membrane</location>
        <topology evidence="7">Multi-pass membrane protein</topology>
    </subcellularLocation>
    <subcellularLocation>
        <location evidence="1">Cell membrane</location>
        <topology evidence="1">Multi-pass membrane protein</topology>
    </subcellularLocation>
</comment>
<accession>A0A0A1A9I8</accession>
<reference evidence="19 23" key="4">
    <citation type="submission" date="2018-01" db="EMBL/GenBank/DDBJ databases">
        <title>Draft Genomic Sequencing Of Potential Extraintestinal Pathogenic Escherichia coli B8S18 Isolated From Retail Chicken Skin.</title>
        <authorList>
            <person name="Xu A."/>
            <person name="Tilman S."/>
            <person name="Wisser-Parker K."/>
            <person name="Sheen S."/>
            <person name="Sommers C."/>
        </authorList>
    </citation>
    <scope>NUCLEOTIDE SEQUENCE [LARGE SCALE GENOMIC DNA]</scope>
    <source>
        <strain evidence="19 23">B8S18Com</strain>
    </source>
</reference>
<reference evidence="17 22" key="11">
    <citation type="submission" date="2020-06" db="EMBL/GenBank/DDBJ databases">
        <title>Genomic analysis of Escherichia coli Ec98 resistant to antibiotic.</title>
        <authorList>
            <person name="Campos L."/>
        </authorList>
    </citation>
    <scope>NUCLEOTIDE SEQUENCE [LARGE SCALE GENOMIC DNA]</scope>
    <source>
        <strain evidence="17 22">UFU_EC98</strain>
    </source>
</reference>
<evidence type="ECO:0000259" key="8">
    <source>
        <dbReference type="Pfam" id="PF02308"/>
    </source>
</evidence>
<reference evidence="10 27" key="7">
    <citation type="submission" date="2018-08" db="EMBL/GenBank/DDBJ databases">
        <authorList>
            <consortium name="NARMS: The National Antimicrobial Resistance Monitoring System"/>
        </authorList>
    </citation>
    <scope>NUCLEOTIDE SEQUENCE [LARGE SCALE GENOMIC DNA]</scope>
    <source>
        <strain evidence="10 27">FSIS11705178</strain>
    </source>
</reference>
<evidence type="ECO:0000313" key="10">
    <source>
        <dbReference type="EMBL" id="EFC3527028.1"/>
    </source>
</evidence>
<name>A0A0A1A9I8_ECOLX</name>
<feature type="transmembrane region" description="Helical" evidence="7">
    <location>
        <begin position="43"/>
        <end position="63"/>
    </location>
</feature>
<evidence type="ECO:0000313" key="25">
    <source>
        <dbReference type="Proteomes" id="UP000300926"/>
    </source>
</evidence>
<dbReference type="PANTHER" id="PTHR33778">
    <property type="entry name" value="PROTEIN MGTC"/>
    <property type="match status" value="1"/>
</dbReference>
<evidence type="ECO:0000256" key="3">
    <source>
        <dbReference type="ARBA" id="ARBA00022475"/>
    </source>
</evidence>
<dbReference type="EMBL" id="AASHPR010000057">
    <property type="protein sequence ID" value="EFC3527028.1"/>
    <property type="molecule type" value="Genomic_DNA"/>
</dbReference>
<evidence type="ECO:0000313" key="24">
    <source>
        <dbReference type="Proteomes" id="UP000271008"/>
    </source>
</evidence>
<dbReference type="EMBL" id="JABFNF010000035">
    <property type="protein sequence ID" value="MBA1889215.1"/>
    <property type="molecule type" value="Genomic_DNA"/>
</dbReference>
<dbReference type="Proteomes" id="UP000845800">
    <property type="component" value="Unassembled WGS sequence"/>
</dbReference>
<evidence type="ECO:0000256" key="7">
    <source>
        <dbReference type="RuleBase" id="RU365041"/>
    </source>
</evidence>
<keyword evidence="3" id="KW-1003">Cell membrane</keyword>
<reference evidence="12 25" key="5">
    <citation type="submission" date="2018-04" db="EMBL/GenBank/DDBJ databases">
        <title>Large scale genomics of bovine and human commensal E. coli to reveal the emerging process of EHEC.</title>
        <authorList>
            <person name="Arimizu Y."/>
            <person name="Ogura Y."/>
        </authorList>
    </citation>
    <scope>NUCLEOTIDE SEQUENCE [LARGE SCALE GENOMIC DNA]</scope>
    <source>
        <strain evidence="12 25">ECSC038</strain>
    </source>
</reference>
<dbReference type="EMBL" id="PPHQ01000048">
    <property type="protein sequence ID" value="PNY64819.1"/>
    <property type="molecule type" value="Genomic_DNA"/>
</dbReference>
<reference evidence="14" key="9">
    <citation type="submission" date="2020-03" db="EMBL/GenBank/DDBJ databases">
        <authorList>
            <consortium name="NCBI Pathogen Detection Project"/>
        </authorList>
    </citation>
    <scope>NUCLEOTIDE SEQUENCE</scope>
    <source>
        <strain evidence="14">AMC_487</strain>
        <strain evidence="13">C0382</strain>
        <strain evidence="15">EC00605</strain>
    </source>
</reference>
<evidence type="ECO:0000313" key="28">
    <source>
        <dbReference type="Proteomes" id="UP000543257"/>
    </source>
</evidence>
<dbReference type="InterPro" id="IPR003416">
    <property type="entry name" value="MgtC/SapB/SrpB/YhiD_fam"/>
</dbReference>
<dbReference type="EMBL" id="JACCJF010000039">
    <property type="protein sequence ID" value="MBZ4695777.1"/>
    <property type="molecule type" value="Genomic_DNA"/>
</dbReference>
<comment type="similarity">
    <text evidence="2 7">Belongs to the MgtC/SapB family.</text>
</comment>
<reference evidence="9 22" key="2">
    <citation type="submission" date="2017-10" db="EMBL/GenBank/DDBJ databases">
        <title>Genome and in vitro analysis of Escherichia coli resistant to antibiotic.</title>
        <authorList>
            <person name="Pereira U.P."/>
            <person name="Facimoto C.T."/>
            <person name="Campos P.A."/>
            <person name="Araujo B.F."/>
            <person name="Royer S."/>
            <person name="Goncalves I.R."/>
            <person name="Ferreira M.L."/>
            <person name="Gontijo P."/>
            <person name="Ribas R.M."/>
        </authorList>
    </citation>
    <scope>NUCLEOTIDE SEQUENCE [LARGE SCALE GENOMIC DNA]</scope>
    <source>
        <strain evidence="9 22">UFU_EC98</strain>
    </source>
</reference>
<dbReference type="Proteomes" id="UP000300926">
    <property type="component" value="Unassembled WGS sequence"/>
</dbReference>
<evidence type="ECO:0000313" key="14">
    <source>
        <dbReference type="EMBL" id="HAI5335273.1"/>
    </source>
</evidence>
<dbReference type="Proteomes" id="UP000523197">
    <property type="component" value="Unassembled WGS sequence"/>
</dbReference>
<evidence type="ECO:0000313" key="20">
    <source>
        <dbReference type="EMBL" id="RRD70491.1"/>
    </source>
</evidence>
<feature type="transmembrane region" description="Helical" evidence="7">
    <location>
        <begin position="107"/>
        <end position="124"/>
    </location>
</feature>
<evidence type="ECO:0000313" key="23">
    <source>
        <dbReference type="Proteomes" id="UP000236598"/>
    </source>
</evidence>
<reference evidence="20 24" key="8">
    <citation type="submission" date="2018-11" db="EMBL/GenBank/DDBJ databases">
        <title>Enterobacteriaceae from Patient.</title>
        <authorList>
            <person name="Shen C."/>
            <person name="Yang Y."/>
            <person name="Tian G."/>
        </authorList>
    </citation>
    <scope>NUCLEOTIDE SEQUENCE [LARGE SCALE GENOMIC DNA]</scope>
    <source>
        <strain evidence="20 24">GBGD28</strain>
    </source>
</reference>
<evidence type="ECO:0000313" key="13">
    <source>
        <dbReference type="EMBL" id="HAH7768529.1"/>
    </source>
</evidence>
<evidence type="ECO:0000313" key="16">
    <source>
        <dbReference type="EMBL" id="MBA1889215.1"/>
    </source>
</evidence>
<evidence type="ECO:0000256" key="6">
    <source>
        <dbReference type="ARBA" id="ARBA00023136"/>
    </source>
</evidence>
<evidence type="ECO:0000313" key="21">
    <source>
        <dbReference type="Proteomes" id="UP000184277"/>
    </source>
</evidence>
<evidence type="ECO:0000256" key="5">
    <source>
        <dbReference type="ARBA" id="ARBA00022989"/>
    </source>
</evidence>
<evidence type="ECO:0000313" key="9">
    <source>
        <dbReference type="EMBL" id="ATP24327.1"/>
    </source>
</evidence>
<reference evidence="11 28" key="6">
    <citation type="submission" date="2018-08" db="EMBL/GenBank/DDBJ databases">
        <authorList>
            <consortium name="GenomeTrakr network: Whole genome sequencing for foodborne pathogen traceback"/>
        </authorList>
    </citation>
    <scope>NUCLEOTIDE SEQUENCE [LARGE SCALE GENOMIC DNA]</scope>
    <source>
        <strain evidence="11 28">AZ-TG73583</strain>
    </source>
</reference>
<evidence type="ECO:0000313" key="26">
    <source>
        <dbReference type="Proteomes" id="UP000523197"/>
    </source>
</evidence>
<organism evidence="10 27">
    <name type="scientific">Escherichia coli</name>
    <dbReference type="NCBI Taxonomy" id="562"/>
    <lineage>
        <taxon>Bacteria</taxon>
        <taxon>Pseudomonadati</taxon>
        <taxon>Pseudomonadota</taxon>
        <taxon>Gammaproteobacteria</taxon>
        <taxon>Enterobacterales</taxon>
        <taxon>Enterobacteriaceae</taxon>
        <taxon>Escherichia</taxon>
    </lineage>
</organism>
<dbReference type="EMBL" id="RQTU01000062">
    <property type="protein sequence ID" value="RRD70491.1"/>
    <property type="molecule type" value="Genomic_DNA"/>
</dbReference>
<sequence>MNTLSFLLFSEEESLFITLGKICVAFILGGIIGLERESKGKPVGFKTCVIISVASCVLTIVSIQSAEYYAEISMNIRSDPMRLAAQIISGVGFLGAGVILHRHDDAISGLTTAAIVWASAGVGITCGAGFYMHALVTTALFMIAIKLSYFVLFLQAKNQFPGKVKVHVTLDERSGLQALIECINQQKNIIEAFTIRDVKKGRIEVNLKVVIRKKMTLPELYHSLSKLEHVCAIALEH</sequence>
<protein>
    <recommendedName>
        <fullName evidence="7">Protein YhiD</fullName>
    </recommendedName>
</protein>
<keyword evidence="5 7" id="KW-1133">Transmembrane helix</keyword>
<dbReference type="GO" id="GO:0005886">
    <property type="term" value="C:plasma membrane"/>
    <property type="evidence" value="ECO:0007669"/>
    <property type="project" value="UniProtKB-SubCell"/>
</dbReference>
<dbReference type="Proteomes" id="UP000184277">
    <property type="component" value="Unassembled WGS sequence"/>
</dbReference>
<dbReference type="EMBL" id="MOKI01000032">
    <property type="protein sequence ID" value="OJR54242.1"/>
    <property type="molecule type" value="Genomic_DNA"/>
</dbReference>
<dbReference type="Proteomes" id="UP000236598">
    <property type="component" value="Unassembled WGS sequence"/>
</dbReference>
<dbReference type="InterPro" id="IPR049177">
    <property type="entry name" value="MgtC_SapB_SrpB_YhiD_N"/>
</dbReference>
<evidence type="ECO:0000313" key="22">
    <source>
        <dbReference type="Proteomes" id="UP000225264"/>
    </source>
</evidence>